<dbReference type="Proteomes" id="UP001217089">
    <property type="component" value="Unassembled WGS sequence"/>
</dbReference>
<evidence type="ECO:0000313" key="8">
    <source>
        <dbReference type="EMBL" id="KAJ8311709.1"/>
    </source>
</evidence>
<dbReference type="EMBL" id="JARBDR010000496">
    <property type="protein sequence ID" value="KAJ8311709.1"/>
    <property type="molecule type" value="Genomic_DNA"/>
</dbReference>
<comment type="subcellular location">
    <subcellularLocation>
        <location evidence="1">Membrane</location>
        <topology evidence="1">Multi-pass membrane protein</topology>
    </subcellularLocation>
</comment>
<comment type="similarity">
    <text evidence="2">Belongs to the TM2 family.</text>
</comment>
<feature type="transmembrane region" description="Helical" evidence="6">
    <location>
        <begin position="254"/>
        <end position="275"/>
    </location>
</feature>
<feature type="transmembrane region" description="Helical" evidence="6">
    <location>
        <begin position="184"/>
        <end position="207"/>
    </location>
</feature>
<evidence type="ECO:0000256" key="4">
    <source>
        <dbReference type="ARBA" id="ARBA00022989"/>
    </source>
</evidence>
<evidence type="ECO:0000256" key="6">
    <source>
        <dbReference type="SAM" id="Phobius"/>
    </source>
</evidence>
<gene>
    <name evidence="8" type="ORF">KUTeg_011064</name>
</gene>
<accession>A0ABQ9F2S4</accession>
<feature type="domain" description="TM2" evidence="7">
    <location>
        <begin position="258"/>
        <end position="300"/>
    </location>
</feature>
<feature type="transmembrane region" description="Helical" evidence="6">
    <location>
        <begin position="76"/>
        <end position="103"/>
    </location>
</feature>
<evidence type="ECO:0000259" key="7">
    <source>
        <dbReference type="Pfam" id="PF05154"/>
    </source>
</evidence>
<feature type="transmembrane region" description="Helical" evidence="6">
    <location>
        <begin position="147"/>
        <end position="172"/>
    </location>
</feature>
<feature type="domain" description="TM2" evidence="7">
    <location>
        <begin position="123"/>
        <end position="165"/>
    </location>
</feature>
<keyword evidence="3 6" id="KW-0812">Transmembrane</keyword>
<feature type="transmembrane region" description="Helical" evidence="6">
    <location>
        <begin position="281"/>
        <end position="298"/>
    </location>
</feature>
<dbReference type="Pfam" id="PF05154">
    <property type="entry name" value="TM2"/>
    <property type="match status" value="4"/>
</dbReference>
<dbReference type="InterPro" id="IPR050932">
    <property type="entry name" value="TM2D1-3-like"/>
</dbReference>
<evidence type="ECO:0000313" key="9">
    <source>
        <dbReference type="Proteomes" id="UP001217089"/>
    </source>
</evidence>
<reference evidence="8 9" key="1">
    <citation type="submission" date="2022-12" db="EMBL/GenBank/DDBJ databases">
        <title>Chromosome-level genome of Tegillarca granosa.</title>
        <authorList>
            <person name="Kim J."/>
        </authorList>
    </citation>
    <scope>NUCLEOTIDE SEQUENCE [LARGE SCALE GENOMIC DNA]</scope>
    <source>
        <strain evidence="8">Teg-2019</strain>
        <tissue evidence="8">Adductor muscle</tissue>
    </source>
</reference>
<keyword evidence="5 6" id="KW-0472">Membrane</keyword>
<evidence type="ECO:0000256" key="3">
    <source>
        <dbReference type="ARBA" id="ARBA00022692"/>
    </source>
</evidence>
<feature type="transmembrane region" description="Helical" evidence="6">
    <location>
        <begin position="213"/>
        <end position="233"/>
    </location>
</feature>
<keyword evidence="9" id="KW-1185">Reference proteome</keyword>
<feature type="domain" description="TM2" evidence="7">
    <location>
        <begin position="188"/>
        <end position="232"/>
    </location>
</feature>
<proteinExistence type="inferred from homology"/>
<feature type="transmembrane region" description="Helical" evidence="6">
    <location>
        <begin position="53"/>
        <end position="70"/>
    </location>
</feature>
<evidence type="ECO:0000256" key="2">
    <source>
        <dbReference type="ARBA" id="ARBA00008284"/>
    </source>
</evidence>
<dbReference type="PANTHER" id="PTHR21016:SF25">
    <property type="entry name" value="TM2 DOMAIN-CONTAINING PROTEIN DDB_G0277895-RELATED"/>
    <property type="match status" value="1"/>
</dbReference>
<comment type="caution">
    <text evidence="8">The sequence shown here is derived from an EMBL/GenBank/DDBJ whole genome shotgun (WGS) entry which is preliminary data.</text>
</comment>
<dbReference type="PANTHER" id="PTHR21016">
    <property type="entry name" value="BETA-AMYLOID BINDING PROTEIN-RELATED"/>
    <property type="match status" value="1"/>
</dbReference>
<evidence type="ECO:0000256" key="5">
    <source>
        <dbReference type="ARBA" id="ARBA00023136"/>
    </source>
</evidence>
<protein>
    <recommendedName>
        <fullName evidence="7">TM2 domain-containing protein</fullName>
    </recommendedName>
</protein>
<keyword evidence="4 6" id="KW-1133">Transmembrane helix</keyword>
<feature type="domain" description="TM2" evidence="7">
    <location>
        <begin position="47"/>
        <end position="95"/>
    </location>
</feature>
<evidence type="ECO:0000256" key="1">
    <source>
        <dbReference type="ARBA" id="ARBA00004141"/>
    </source>
</evidence>
<sequence>MKGQGQTENGYNYAGEQTPVQDNAAVVVERYGPGLPRVPFPLPAYRKKSVIEAYLLAVFLGPLGAHHFYLRRPGFGILYFFTFGLCGCGYIFDLFRIPCLVNYTNKRRLDETYSVKPKRLDDAYSLCLSPFGILGFHHFYLRNHGLGCLYIFTLGLFGIGWILDICLLPYHVKKANKHIEEKQCYIWEAYIFAFSPLGLLGAHHFYLGRILNGILYFFTFGCFGLGWIIDWFRISTLVKRTNRSRLLGDSERKYLDDAYIFCLPPFGILGIHHFYLHRIGWGILHFLTFGVFGIGWLIDFCRLPWLVKDFNKCLEERKLISTHTHQDVPNNPSGNVPNAGKCH</sequence>
<organism evidence="8 9">
    <name type="scientific">Tegillarca granosa</name>
    <name type="common">Malaysian cockle</name>
    <name type="synonym">Anadara granosa</name>
    <dbReference type="NCBI Taxonomy" id="220873"/>
    <lineage>
        <taxon>Eukaryota</taxon>
        <taxon>Metazoa</taxon>
        <taxon>Spiralia</taxon>
        <taxon>Lophotrochozoa</taxon>
        <taxon>Mollusca</taxon>
        <taxon>Bivalvia</taxon>
        <taxon>Autobranchia</taxon>
        <taxon>Pteriomorphia</taxon>
        <taxon>Arcoida</taxon>
        <taxon>Arcoidea</taxon>
        <taxon>Arcidae</taxon>
        <taxon>Tegillarca</taxon>
    </lineage>
</organism>
<name>A0ABQ9F2S4_TEGGR</name>
<feature type="transmembrane region" description="Helical" evidence="6">
    <location>
        <begin position="123"/>
        <end position="141"/>
    </location>
</feature>
<dbReference type="InterPro" id="IPR007829">
    <property type="entry name" value="TM2"/>
</dbReference>